<keyword evidence="1" id="KW-0472">Membrane</keyword>
<evidence type="ECO:0000256" key="1">
    <source>
        <dbReference type="SAM" id="Phobius"/>
    </source>
</evidence>
<dbReference type="EMBL" id="CAUYUJ010017704">
    <property type="protein sequence ID" value="CAK0877123.1"/>
    <property type="molecule type" value="Genomic_DNA"/>
</dbReference>
<name>A0ABN9VU99_9DINO</name>
<gene>
    <name evidence="2" type="ORF">PCOR1329_LOCUS61268</name>
</gene>
<reference evidence="2" key="1">
    <citation type="submission" date="2023-10" db="EMBL/GenBank/DDBJ databases">
        <authorList>
            <person name="Chen Y."/>
            <person name="Shah S."/>
            <person name="Dougan E. K."/>
            <person name="Thang M."/>
            <person name="Chan C."/>
        </authorList>
    </citation>
    <scope>NUCLEOTIDE SEQUENCE [LARGE SCALE GENOMIC DNA]</scope>
</reference>
<protein>
    <submittedName>
        <fullName evidence="2">Uncharacterized protein</fullName>
    </submittedName>
</protein>
<comment type="caution">
    <text evidence="2">The sequence shown here is derived from an EMBL/GenBank/DDBJ whole genome shotgun (WGS) entry which is preliminary data.</text>
</comment>
<accession>A0ABN9VU99</accession>
<feature type="transmembrane region" description="Helical" evidence="1">
    <location>
        <begin position="12"/>
        <end position="36"/>
    </location>
</feature>
<organism evidence="2 3">
    <name type="scientific">Prorocentrum cordatum</name>
    <dbReference type="NCBI Taxonomy" id="2364126"/>
    <lineage>
        <taxon>Eukaryota</taxon>
        <taxon>Sar</taxon>
        <taxon>Alveolata</taxon>
        <taxon>Dinophyceae</taxon>
        <taxon>Prorocentrales</taxon>
        <taxon>Prorocentraceae</taxon>
        <taxon>Prorocentrum</taxon>
    </lineage>
</organism>
<dbReference type="Proteomes" id="UP001189429">
    <property type="component" value="Unassembled WGS sequence"/>
</dbReference>
<proteinExistence type="predicted"/>
<evidence type="ECO:0000313" key="3">
    <source>
        <dbReference type="Proteomes" id="UP001189429"/>
    </source>
</evidence>
<feature type="transmembrane region" description="Helical" evidence="1">
    <location>
        <begin position="42"/>
        <end position="60"/>
    </location>
</feature>
<keyword evidence="1" id="KW-0812">Transmembrane</keyword>
<evidence type="ECO:0000313" key="2">
    <source>
        <dbReference type="EMBL" id="CAK0877123.1"/>
    </source>
</evidence>
<keyword evidence="3" id="KW-1185">Reference proteome</keyword>
<sequence>MNCMSNLFALPKCVLSSVDLMAATVILLVIVPLWLAGRFLKSVSLLLGFPLTLLLVPTLIRTRLQPKLSTPPLLHVPEDAADVGAHPRVHVLPGPHGAAADVTEAERRLAVLLADSEQITNHTM</sequence>
<keyword evidence="1" id="KW-1133">Transmembrane helix</keyword>